<keyword evidence="13" id="KW-0675">Receptor</keyword>
<dbReference type="GO" id="GO:0006783">
    <property type="term" value="P:heme biosynthetic process"/>
    <property type="evidence" value="ECO:0007669"/>
    <property type="project" value="UniProtKB-ARBA"/>
</dbReference>
<feature type="transmembrane region" description="Helical" evidence="23">
    <location>
        <begin position="111"/>
        <end position="129"/>
    </location>
</feature>
<dbReference type="InParanoid" id="A0A5F8GDF0"/>
<dbReference type="InterPro" id="IPR020846">
    <property type="entry name" value="MFS_dom"/>
</dbReference>
<feature type="transmembrane region" description="Helical" evidence="23">
    <location>
        <begin position="339"/>
        <end position="362"/>
    </location>
</feature>
<dbReference type="GO" id="GO:0005886">
    <property type="term" value="C:plasma membrane"/>
    <property type="evidence" value="ECO:0007669"/>
    <property type="project" value="UniProtKB-SubCell"/>
</dbReference>
<dbReference type="GeneTree" id="ENSGT01030000234625"/>
<evidence type="ECO:0000256" key="4">
    <source>
        <dbReference type="ARBA" id="ARBA00022448"/>
    </source>
</evidence>
<dbReference type="Bgee" id="ENSMODG00000040198">
    <property type="expression patterns" value="Expressed in adult mammalian kidney and 18 other cell types or tissues"/>
</dbReference>
<dbReference type="FunFam" id="1.20.1250.20:FF:000184">
    <property type="entry name" value="Feline leukemia virus subgroup C receptor-related protein 1"/>
    <property type="match status" value="1"/>
</dbReference>
<evidence type="ECO:0000313" key="25">
    <source>
        <dbReference type="Ensembl" id="ENSMODP00000045578.1"/>
    </source>
</evidence>
<evidence type="ECO:0000256" key="23">
    <source>
        <dbReference type="SAM" id="Phobius"/>
    </source>
</evidence>
<evidence type="ECO:0000256" key="21">
    <source>
        <dbReference type="ARBA" id="ARBA00080886"/>
    </source>
</evidence>
<evidence type="ECO:0000313" key="26">
    <source>
        <dbReference type="Proteomes" id="UP000002280"/>
    </source>
</evidence>
<dbReference type="PANTHER" id="PTHR10924">
    <property type="entry name" value="MAJOR FACILITATOR SUPERFAMILY PROTEIN-RELATED"/>
    <property type="match status" value="1"/>
</dbReference>
<dbReference type="SUPFAM" id="SSF103473">
    <property type="entry name" value="MFS general substrate transporter"/>
    <property type="match status" value="1"/>
</dbReference>
<organism evidence="25 26">
    <name type="scientific">Monodelphis domestica</name>
    <name type="common">Gray short-tailed opossum</name>
    <dbReference type="NCBI Taxonomy" id="13616"/>
    <lineage>
        <taxon>Eukaryota</taxon>
        <taxon>Metazoa</taxon>
        <taxon>Chordata</taxon>
        <taxon>Craniata</taxon>
        <taxon>Vertebrata</taxon>
        <taxon>Euteleostomi</taxon>
        <taxon>Mammalia</taxon>
        <taxon>Metatheria</taxon>
        <taxon>Didelphimorphia</taxon>
        <taxon>Didelphidae</taxon>
        <taxon>Monodelphis</taxon>
    </lineage>
</organism>
<keyword evidence="5" id="KW-1003">Cell membrane</keyword>
<comment type="catalytic activity">
    <reaction evidence="16">
        <text>choline(out) = choline(in)</text>
        <dbReference type="Rhea" id="RHEA:32751"/>
        <dbReference type="ChEBI" id="CHEBI:15354"/>
    </reaction>
</comment>
<feature type="transmembrane region" description="Helical" evidence="23">
    <location>
        <begin position="307"/>
        <end position="327"/>
    </location>
</feature>
<dbReference type="PANTHER" id="PTHR10924:SF3">
    <property type="entry name" value="HEME TRANSPORTER FLVCR2"/>
    <property type="match status" value="1"/>
</dbReference>
<keyword evidence="12 23" id="KW-0472">Membrane</keyword>
<feature type="transmembrane region" description="Helical" evidence="23">
    <location>
        <begin position="42"/>
        <end position="60"/>
    </location>
</feature>
<keyword evidence="7 23" id="KW-0812">Transmembrane</keyword>
<dbReference type="Ensembl" id="ENSMODT00000053861.1">
    <property type="protein sequence ID" value="ENSMODP00000045578.1"/>
    <property type="gene ID" value="ENSMODG00000040198.1"/>
</dbReference>
<keyword evidence="26" id="KW-1185">Reference proteome</keyword>
<dbReference type="AlphaFoldDB" id="A0A5F8GDF0"/>
<dbReference type="OMA" id="MNAVAFF"/>
<evidence type="ECO:0000256" key="2">
    <source>
        <dbReference type="ARBA" id="ARBA00004477"/>
    </source>
</evidence>
<feature type="transmembrane region" description="Helical" evidence="23">
    <location>
        <begin position="80"/>
        <end position="104"/>
    </location>
</feature>
<feature type="transmembrane region" description="Helical" evidence="23">
    <location>
        <begin position="368"/>
        <end position="388"/>
    </location>
</feature>
<accession>A0A5F8GDF0</accession>
<dbReference type="GO" id="GO:0031966">
    <property type="term" value="C:mitochondrial membrane"/>
    <property type="evidence" value="ECO:0007669"/>
    <property type="project" value="UniProtKB-SubCell"/>
</dbReference>
<proteinExistence type="inferred from homology"/>
<dbReference type="InterPro" id="IPR011701">
    <property type="entry name" value="MFS"/>
</dbReference>
<keyword evidence="10" id="KW-0265">Erythrocyte maturation</keyword>
<reference evidence="25 26" key="1">
    <citation type="journal article" date="2007" name="Nature">
        <title>Genome of the marsupial Monodelphis domestica reveals innovation in non-coding sequences.</title>
        <authorList>
            <person name="Mikkelsen T.S."/>
            <person name="Wakefield M.J."/>
            <person name="Aken B."/>
            <person name="Amemiya C.T."/>
            <person name="Chang J.L."/>
            <person name="Duke S."/>
            <person name="Garber M."/>
            <person name="Gentles A.J."/>
            <person name="Goodstadt L."/>
            <person name="Heger A."/>
            <person name="Jurka J."/>
            <person name="Kamal M."/>
            <person name="Mauceli E."/>
            <person name="Searle S.M."/>
            <person name="Sharpe T."/>
            <person name="Baker M.L."/>
            <person name="Batzer M.A."/>
            <person name="Benos P.V."/>
            <person name="Belov K."/>
            <person name="Clamp M."/>
            <person name="Cook A."/>
            <person name="Cuff J."/>
            <person name="Das R."/>
            <person name="Davidow L."/>
            <person name="Deakin J.E."/>
            <person name="Fazzari M.J."/>
            <person name="Glass J.L."/>
            <person name="Grabherr M."/>
            <person name="Greally J.M."/>
            <person name="Gu W."/>
            <person name="Hore T.A."/>
            <person name="Huttley G.A."/>
            <person name="Kleber M."/>
            <person name="Jirtle R.L."/>
            <person name="Koina E."/>
            <person name="Lee J.T."/>
            <person name="Mahony S."/>
            <person name="Marra M.A."/>
            <person name="Miller R.D."/>
            <person name="Nicholls R.D."/>
            <person name="Oda M."/>
            <person name="Papenfuss A.T."/>
            <person name="Parra Z.E."/>
            <person name="Pollock D.D."/>
            <person name="Ray D.A."/>
            <person name="Schein J.E."/>
            <person name="Speed T.P."/>
            <person name="Thompson K."/>
            <person name="VandeBerg J.L."/>
            <person name="Wade C.M."/>
            <person name="Walker J.A."/>
            <person name="Waters P.D."/>
            <person name="Webber C."/>
            <person name="Weidman J.R."/>
            <person name="Xie X."/>
            <person name="Zody M.C."/>
            <person name="Baldwin J."/>
            <person name="Abdouelleil A."/>
            <person name="Abdulkadir J."/>
            <person name="Abebe A."/>
            <person name="Abera B."/>
            <person name="Abreu J."/>
            <person name="Acer S.C."/>
            <person name="Aftuck L."/>
            <person name="Alexander A."/>
            <person name="An P."/>
            <person name="Anderson E."/>
            <person name="Anderson S."/>
            <person name="Arachi H."/>
            <person name="Azer M."/>
            <person name="Bachantsang P."/>
            <person name="Barry A."/>
            <person name="Bayul T."/>
            <person name="Berlin A."/>
            <person name="Bessette D."/>
            <person name="Bloom T."/>
            <person name="Bloom T."/>
            <person name="Boguslavskiy L."/>
            <person name="Bonnet C."/>
            <person name="Boukhgalter B."/>
            <person name="Bourzgui I."/>
            <person name="Brown A."/>
            <person name="Cahill P."/>
            <person name="Channer S."/>
            <person name="Cheshatsang Y."/>
            <person name="Chuda L."/>
            <person name="Citroen M."/>
            <person name="Collymore A."/>
            <person name="Cooke P."/>
            <person name="Costello M."/>
            <person name="D'Aco K."/>
            <person name="Daza R."/>
            <person name="De Haan G."/>
            <person name="DeGray S."/>
            <person name="DeMaso C."/>
            <person name="Dhargay N."/>
            <person name="Dooley K."/>
            <person name="Dooley E."/>
            <person name="Doricent M."/>
            <person name="Dorje P."/>
            <person name="Dorjee K."/>
            <person name="Dupes A."/>
            <person name="Elong R."/>
            <person name="Falk J."/>
            <person name="Farina A."/>
            <person name="Faro S."/>
            <person name="Ferguson D."/>
            <person name="Fisher S."/>
            <person name="Foley C.D."/>
            <person name="Franke A."/>
            <person name="Friedrich D."/>
            <person name="Gadbois L."/>
            <person name="Gearin G."/>
            <person name="Gearin C.R."/>
            <person name="Giannoukos G."/>
            <person name="Goode T."/>
            <person name="Graham J."/>
            <person name="Grandbois E."/>
            <person name="Grewal S."/>
            <person name="Gyaltsen K."/>
            <person name="Hafez N."/>
            <person name="Hagos B."/>
            <person name="Hall J."/>
            <person name="Henson C."/>
            <person name="Hollinger A."/>
            <person name="Honan T."/>
            <person name="Huard M.D."/>
            <person name="Hughes L."/>
            <person name="Hurhula B."/>
            <person name="Husby M.E."/>
            <person name="Kamat A."/>
            <person name="Kanga B."/>
            <person name="Kashin S."/>
            <person name="Khazanovich D."/>
            <person name="Kisner P."/>
            <person name="Lance K."/>
            <person name="Lara M."/>
            <person name="Lee W."/>
            <person name="Lennon N."/>
            <person name="Letendre F."/>
            <person name="LeVine R."/>
            <person name="Lipovsky A."/>
            <person name="Liu X."/>
            <person name="Liu J."/>
            <person name="Liu S."/>
            <person name="Lokyitsang T."/>
            <person name="Lokyitsang Y."/>
            <person name="Lubonja R."/>
            <person name="Lui A."/>
            <person name="MacDonald P."/>
            <person name="Magnisalis V."/>
            <person name="Maru K."/>
            <person name="Matthews C."/>
            <person name="McCusker W."/>
            <person name="McDonough S."/>
            <person name="Mehta T."/>
            <person name="Meldrim J."/>
            <person name="Meneus L."/>
            <person name="Mihai O."/>
            <person name="Mihalev A."/>
            <person name="Mihova T."/>
            <person name="Mittelman R."/>
            <person name="Mlenga V."/>
            <person name="Montmayeur A."/>
            <person name="Mulrain L."/>
            <person name="Navidi A."/>
            <person name="Naylor J."/>
            <person name="Negash T."/>
            <person name="Nguyen T."/>
            <person name="Nguyen N."/>
            <person name="Nicol R."/>
            <person name="Norbu C."/>
            <person name="Norbu N."/>
            <person name="Novod N."/>
            <person name="O'Neill B."/>
            <person name="Osman S."/>
            <person name="Markiewicz E."/>
            <person name="Oyono O.L."/>
            <person name="Patti C."/>
            <person name="Phunkhang P."/>
            <person name="Pierre F."/>
            <person name="Priest M."/>
            <person name="Raghuraman S."/>
            <person name="Rege F."/>
            <person name="Reyes R."/>
            <person name="Rise C."/>
            <person name="Rogov P."/>
            <person name="Ross K."/>
            <person name="Ryan E."/>
            <person name="Settipalli S."/>
            <person name="Shea T."/>
            <person name="Sherpa N."/>
            <person name="Shi L."/>
            <person name="Shih D."/>
            <person name="Sparrow T."/>
            <person name="Spaulding J."/>
            <person name="Stalker J."/>
            <person name="Stange-Thomann N."/>
            <person name="Stavropoulos S."/>
            <person name="Stone C."/>
            <person name="Strader C."/>
            <person name="Tesfaye S."/>
            <person name="Thomson T."/>
            <person name="Thoulutsang Y."/>
            <person name="Thoulutsang D."/>
            <person name="Topham K."/>
            <person name="Topping I."/>
            <person name="Tsamla T."/>
            <person name="Vassiliev H."/>
            <person name="Vo A."/>
            <person name="Wangchuk T."/>
            <person name="Wangdi T."/>
            <person name="Weiand M."/>
            <person name="Wilkinson J."/>
            <person name="Wilson A."/>
            <person name="Yadav S."/>
            <person name="Young G."/>
            <person name="Yu Q."/>
            <person name="Zembek L."/>
            <person name="Zhong D."/>
            <person name="Zimmer A."/>
            <person name="Zwirko Z."/>
            <person name="Jaffe D.B."/>
            <person name="Alvarez P."/>
            <person name="Brockman W."/>
            <person name="Butler J."/>
            <person name="Chin C."/>
            <person name="Gnerre S."/>
            <person name="MacCallum I."/>
            <person name="Graves J.A."/>
            <person name="Ponting C.P."/>
            <person name="Breen M."/>
            <person name="Samollow P.B."/>
            <person name="Lander E.S."/>
            <person name="Lindblad-Toh K."/>
        </authorList>
    </citation>
    <scope>NUCLEOTIDE SEQUENCE [LARGE SCALE GENOMIC DNA]</scope>
</reference>
<reference evidence="25" key="3">
    <citation type="submission" date="2025-09" db="UniProtKB">
        <authorList>
            <consortium name="Ensembl"/>
        </authorList>
    </citation>
    <scope>IDENTIFICATION</scope>
</reference>
<evidence type="ECO:0000256" key="9">
    <source>
        <dbReference type="ARBA" id="ARBA00022989"/>
    </source>
</evidence>
<reference evidence="25" key="2">
    <citation type="submission" date="2025-08" db="UniProtKB">
        <authorList>
            <consortium name="Ensembl"/>
        </authorList>
    </citation>
    <scope>IDENTIFICATION</scope>
</reference>
<name>A0A5F8GDF0_MONDO</name>
<evidence type="ECO:0000259" key="24">
    <source>
        <dbReference type="PROSITE" id="PS50850"/>
    </source>
</evidence>
<dbReference type="InterPro" id="IPR049680">
    <property type="entry name" value="FLVCR1-2_SLC49-like"/>
</dbReference>
<feature type="transmembrane region" description="Helical" evidence="23">
    <location>
        <begin position="269"/>
        <end position="287"/>
    </location>
</feature>
<dbReference type="GO" id="GO:0016020">
    <property type="term" value="C:membrane"/>
    <property type="evidence" value="ECO:0000318"/>
    <property type="project" value="GO_Central"/>
</dbReference>
<keyword evidence="9 23" id="KW-1133">Transmembrane helix</keyword>
<comment type="catalytic activity">
    <reaction evidence="17">
        <text>ethanolamine(in) = ethanolamine(out)</text>
        <dbReference type="Rhea" id="RHEA:32747"/>
        <dbReference type="ChEBI" id="CHEBI:57603"/>
    </reaction>
</comment>
<dbReference type="FunCoup" id="A0A5F8GDF0">
    <property type="interactions" value="525"/>
</dbReference>
<dbReference type="GO" id="GO:0015232">
    <property type="term" value="F:heme transmembrane transporter activity"/>
    <property type="evidence" value="ECO:0000318"/>
    <property type="project" value="GO_Central"/>
</dbReference>
<evidence type="ECO:0000256" key="10">
    <source>
        <dbReference type="ARBA" id="ARBA00023057"/>
    </source>
</evidence>
<gene>
    <name evidence="25" type="primary">FLVCR2</name>
</gene>
<feature type="transmembrane region" description="Helical" evidence="23">
    <location>
        <begin position="135"/>
        <end position="155"/>
    </location>
</feature>
<evidence type="ECO:0000256" key="17">
    <source>
        <dbReference type="ARBA" id="ARBA00045087"/>
    </source>
</evidence>
<keyword evidence="14" id="KW-0325">Glycoprotein</keyword>
<comment type="subcellular location">
    <subcellularLocation>
        <location evidence="3">Cell membrane</location>
        <topology evidence="3">Multi-pass membrane protein</topology>
    </subcellularLocation>
    <subcellularLocation>
        <location evidence="2">Endoplasmic reticulum membrane</location>
        <topology evidence="2">Multi-pass membrane protein</topology>
    </subcellularLocation>
    <subcellularLocation>
        <location evidence="1">Mitochondrion membrane</location>
        <topology evidence="1">Multi-pass membrane protein</topology>
    </subcellularLocation>
</comment>
<dbReference type="GO" id="GO:0097037">
    <property type="term" value="P:heme export"/>
    <property type="evidence" value="ECO:0000318"/>
    <property type="project" value="GO_Central"/>
</dbReference>
<comment type="function">
    <text evidence="19">Uniporter that mediates the transport of extracellular choline and ethanolamine into cells, thereby playing a key role in phospholipid biosynthesis. Choline and ethanolamine are the precursors of phosphatidylcholine and phosphatidylethanolamine, respectively, the two most abundant phospholipids. Transport is not coupled with proton transport and is exclusively driven by the choline (or ethanolamine) gradient across the plasma membrane. Also acts as a heme b transporter that mediates heme efflux from the cytoplasm to the extracellular compartment.</text>
</comment>
<feature type="transmembrane region" description="Helical" evidence="23">
    <location>
        <begin position="400"/>
        <end position="420"/>
    </location>
</feature>
<evidence type="ECO:0000256" key="16">
    <source>
        <dbReference type="ARBA" id="ARBA00036811"/>
    </source>
</evidence>
<feature type="transmembrane region" description="Helical" evidence="23">
    <location>
        <begin position="176"/>
        <end position="196"/>
    </location>
</feature>
<evidence type="ECO:0000256" key="8">
    <source>
        <dbReference type="ARBA" id="ARBA00022824"/>
    </source>
</evidence>
<keyword evidence="6" id="KW-0597">Phosphoprotein</keyword>
<evidence type="ECO:0000256" key="1">
    <source>
        <dbReference type="ARBA" id="ARBA00004225"/>
    </source>
</evidence>
<dbReference type="Proteomes" id="UP000002280">
    <property type="component" value="Chromosome 1"/>
</dbReference>
<dbReference type="Pfam" id="PF07690">
    <property type="entry name" value="MFS_1"/>
    <property type="match status" value="1"/>
</dbReference>
<evidence type="ECO:0000256" key="3">
    <source>
        <dbReference type="ARBA" id="ARBA00004651"/>
    </source>
</evidence>
<evidence type="ECO:0000256" key="19">
    <source>
        <dbReference type="ARBA" id="ARBA00060240"/>
    </source>
</evidence>
<evidence type="ECO:0000256" key="6">
    <source>
        <dbReference type="ARBA" id="ARBA00022553"/>
    </source>
</evidence>
<sequence>MVNVTAIPTTVEGQPQQLERESRTEPNSPVTRENVVIKVTPFRWVIVLLFSSYSMCNSFQWIQYGAVSNIFKKFYGVNDFYIDCLSMVFMVVYIPLLFPVGCLLKKYGLRTIALIGSVLNCLGAWVKLGSLRSDLFAVTMLGQFIAAVAQVFILGMPSRLAAVWFSEREVSTACSLAVFGNQVGIALGFLIPPVIIPNLQDMEKLAHHISILFFLTAGVATLLFILISILFREKPKYPPSQAEYLSQTMESTQDTYFESILRLLKNKNFNLLFVTYGLNAGSFYALSTLLNRMVIYHYPGEELNAGRIGLTIIFTGMVGAMISGIWLDKTKTYKGTTLVVYALSLIGMVVYTVTLSLGYIWILFLTAGTLGCFMTGYIPLGFEFAVELTYPESEAMSSGLLNVSAQIFGIIFTIGQGQLIDHYGTLAGNIFLCVFLALGTFLTSLISADLRRQNAYKSPPPENVSTQISIHG</sequence>
<keyword evidence="11" id="KW-0496">Mitochondrion</keyword>
<dbReference type="GO" id="GO:0005789">
    <property type="term" value="C:endoplasmic reticulum membrane"/>
    <property type="evidence" value="ECO:0007669"/>
    <property type="project" value="UniProtKB-SubCell"/>
</dbReference>
<comment type="similarity">
    <text evidence="18">Belongs to the major facilitator superfamily. Feline leukemia virus subgroup C receptor (TC 2.A.1.28.1) family.</text>
</comment>
<evidence type="ECO:0000256" key="7">
    <source>
        <dbReference type="ARBA" id="ARBA00022692"/>
    </source>
</evidence>
<evidence type="ECO:0000256" key="11">
    <source>
        <dbReference type="ARBA" id="ARBA00023128"/>
    </source>
</evidence>
<evidence type="ECO:0000256" key="12">
    <source>
        <dbReference type="ARBA" id="ARBA00023136"/>
    </source>
</evidence>
<dbReference type="STRING" id="13616.ENSMODP00000045578"/>
<dbReference type="Gene3D" id="1.20.1250.20">
    <property type="entry name" value="MFS general substrate transporter like domains"/>
    <property type="match status" value="1"/>
</dbReference>
<protein>
    <recommendedName>
        <fullName evidence="20">Choline/ethanolamine transporter FLVCR1</fullName>
    </recommendedName>
    <alternativeName>
        <fullName evidence="21">Heme transporter FLVCR1</fullName>
    </alternativeName>
</protein>
<evidence type="ECO:0000256" key="13">
    <source>
        <dbReference type="ARBA" id="ARBA00023170"/>
    </source>
</evidence>
<evidence type="ECO:0000256" key="15">
    <source>
        <dbReference type="ARBA" id="ARBA00035075"/>
    </source>
</evidence>
<dbReference type="GO" id="GO:0043249">
    <property type="term" value="P:erythrocyte maturation"/>
    <property type="evidence" value="ECO:0007669"/>
    <property type="project" value="UniProtKB-KW"/>
</dbReference>
<evidence type="ECO:0000256" key="20">
    <source>
        <dbReference type="ARBA" id="ARBA00068050"/>
    </source>
</evidence>
<dbReference type="GO" id="GO:0034228">
    <property type="term" value="F:ethanolamine transmembrane transporter activity"/>
    <property type="evidence" value="ECO:0007669"/>
    <property type="project" value="Ensembl"/>
</dbReference>
<dbReference type="PROSITE" id="PS50850">
    <property type="entry name" value="MFS"/>
    <property type="match status" value="1"/>
</dbReference>
<comment type="catalytic activity">
    <reaction evidence="15">
        <text>heme b(in) = heme b(out)</text>
        <dbReference type="Rhea" id="RHEA:75443"/>
        <dbReference type="ChEBI" id="CHEBI:60344"/>
    </reaction>
</comment>
<keyword evidence="4" id="KW-0813">Transport</keyword>
<dbReference type="GO" id="GO:0015220">
    <property type="term" value="F:choline transmembrane transporter activity"/>
    <property type="evidence" value="ECO:0007669"/>
    <property type="project" value="Ensembl"/>
</dbReference>
<feature type="transmembrane region" description="Helical" evidence="23">
    <location>
        <begin position="426"/>
        <end position="448"/>
    </location>
</feature>
<dbReference type="GO" id="GO:0020037">
    <property type="term" value="F:heme binding"/>
    <property type="evidence" value="ECO:0000318"/>
    <property type="project" value="GO_Central"/>
</dbReference>
<feature type="transmembrane region" description="Helical" evidence="23">
    <location>
        <begin position="208"/>
        <end position="231"/>
    </location>
</feature>
<keyword evidence="8" id="KW-0256">Endoplasmic reticulum</keyword>
<evidence type="ECO:0000256" key="14">
    <source>
        <dbReference type="ARBA" id="ARBA00023180"/>
    </source>
</evidence>
<evidence type="ECO:0000256" key="22">
    <source>
        <dbReference type="SAM" id="MobiDB-lite"/>
    </source>
</evidence>
<evidence type="ECO:0000256" key="18">
    <source>
        <dbReference type="ARBA" id="ARBA00046338"/>
    </source>
</evidence>
<feature type="compositionally biased region" description="Polar residues" evidence="22">
    <location>
        <begin position="1"/>
        <end position="17"/>
    </location>
</feature>
<feature type="domain" description="Major facilitator superfamily (MFS) profile" evidence="24">
    <location>
        <begin position="44"/>
        <end position="451"/>
    </location>
</feature>
<dbReference type="InterPro" id="IPR036259">
    <property type="entry name" value="MFS_trans_sf"/>
</dbReference>
<evidence type="ECO:0000256" key="5">
    <source>
        <dbReference type="ARBA" id="ARBA00022475"/>
    </source>
</evidence>
<feature type="region of interest" description="Disordered" evidence="22">
    <location>
        <begin position="1"/>
        <end position="29"/>
    </location>
</feature>